<dbReference type="AlphaFoldDB" id="A0A3Q8X862"/>
<reference evidence="3" key="1">
    <citation type="submission" date="2018-12" db="EMBL/GenBank/DDBJ databases">
        <title>Genome sequence of Peanibacillus sp.</title>
        <authorList>
            <person name="Subramani G."/>
            <person name="Srinivasan S."/>
            <person name="Kim M.K."/>
        </authorList>
    </citation>
    <scope>NUCLEOTIDE SEQUENCE [LARGE SCALE GENOMIC DNA]</scope>
    <source>
        <strain evidence="3">18JY67-1</strain>
    </source>
</reference>
<dbReference type="KEGG" id="palb:EJC50_25280"/>
<proteinExistence type="predicted"/>
<feature type="domain" description="VOC" evidence="1">
    <location>
        <begin position="178"/>
        <end position="317"/>
    </location>
</feature>
<dbReference type="EMBL" id="CP034437">
    <property type="protein sequence ID" value="AZN42632.1"/>
    <property type="molecule type" value="Genomic_DNA"/>
</dbReference>
<evidence type="ECO:0000313" key="3">
    <source>
        <dbReference type="Proteomes" id="UP000272528"/>
    </source>
</evidence>
<dbReference type="GO" id="GO:0005737">
    <property type="term" value="C:cytoplasm"/>
    <property type="evidence" value="ECO:0007669"/>
    <property type="project" value="TreeGrafter"/>
</dbReference>
<dbReference type="PANTHER" id="PTHR46036:SF2">
    <property type="entry name" value="LACTOYLGLUTATHIONE LYASE GLX1"/>
    <property type="match status" value="1"/>
</dbReference>
<evidence type="ECO:0000259" key="1">
    <source>
        <dbReference type="PROSITE" id="PS51819"/>
    </source>
</evidence>
<protein>
    <recommendedName>
        <fullName evidence="1">VOC domain-containing protein</fullName>
    </recommendedName>
</protein>
<dbReference type="InterPro" id="IPR004360">
    <property type="entry name" value="Glyas_Fos-R_dOase_dom"/>
</dbReference>
<sequence length="323" mass="35976">MVSLITNICSRGAVILTSNEPIRRGEFGLTFPVRLVSDIRKSQEWYRNVLQCHDISGYGHATRGDGGGMGLIVCTAASQDDIRPNAVAQKRTDEPAEAASLEYGCDSLVEVAWHNLAYIIEEVRSRGGKITVKPYEYEHEGRLYMKAQIADYDGYNIVLSANRSQTEEPISQQPEDKFIKTIQVRLVSDLKKSLDWYKTVLGCDEVNDSGYARRGDPEAVYPVMEVILQQAASPHDVCPNAQCAKVRDVKGLWEGPDFPWDTFVHVPWEDVLLIVDEVRAKGGTIGTEPFETSNDGWDFLDARITDPDGYSIILGGMRRSGEA</sequence>
<keyword evidence="3" id="KW-1185">Reference proteome</keyword>
<dbReference type="OrthoDB" id="194298at2"/>
<dbReference type="SUPFAM" id="SSF54593">
    <property type="entry name" value="Glyoxalase/Bleomycin resistance protein/Dihydroxybiphenyl dioxygenase"/>
    <property type="match status" value="2"/>
</dbReference>
<dbReference type="GO" id="GO:0004462">
    <property type="term" value="F:lactoylglutathione lyase activity"/>
    <property type="evidence" value="ECO:0007669"/>
    <property type="project" value="TreeGrafter"/>
</dbReference>
<gene>
    <name evidence="2" type="ORF">EJC50_25280</name>
</gene>
<accession>A0A3Q8X862</accession>
<dbReference type="Gene3D" id="3.10.180.10">
    <property type="entry name" value="2,3-Dihydroxybiphenyl 1,2-Dioxygenase, domain 1"/>
    <property type="match status" value="2"/>
</dbReference>
<organism evidence="2 3">
    <name type="scientific">Paenibacillus albus</name>
    <dbReference type="NCBI Taxonomy" id="2495582"/>
    <lineage>
        <taxon>Bacteria</taxon>
        <taxon>Bacillati</taxon>
        <taxon>Bacillota</taxon>
        <taxon>Bacilli</taxon>
        <taxon>Bacillales</taxon>
        <taxon>Paenibacillaceae</taxon>
        <taxon>Paenibacillus</taxon>
    </lineage>
</organism>
<name>A0A3Q8X862_9BACL</name>
<dbReference type="InterPro" id="IPR037523">
    <property type="entry name" value="VOC_core"/>
</dbReference>
<dbReference type="InterPro" id="IPR029068">
    <property type="entry name" value="Glyas_Bleomycin-R_OHBP_Dase"/>
</dbReference>
<dbReference type="GO" id="GO:0019243">
    <property type="term" value="P:methylglyoxal catabolic process to D-lactate via S-lactoyl-glutathione"/>
    <property type="evidence" value="ECO:0007669"/>
    <property type="project" value="TreeGrafter"/>
</dbReference>
<dbReference type="PANTHER" id="PTHR46036">
    <property type="entry name" value="LACTOYLGLUTATHIONE LYASE"/>
    <property type="match status" value="1"/>
</dbReference>
<evidence type="ECO:0000313" key="2">
    <source>
        <dbReference type="EMBL" id="AZN42632.1"/>
    </source>
</evidence>
<dbReference type="Pfam" id="PF00903">
    <property type="entry name" value="Glyoxalase"/>
    <property type="match status" value="1"/>
</dbReference>
<dbReference type="Proteomes" id="UP000272528">
    <property type="component" value="Chromosome"/>
</dbReference>
<dbReference type="PROSITE" id="PS51819">
    <property type="entry name" value="VOC"/>
    <property type="match status" value="1"/>
</dbReference>